<evidence type="ECO:0000313" key="1">
    <source>
        <dbReference type="EMBL" id="RYR59725.1"/>
    </source>
</evidence>
<dbReference type="GO" id="GO:0008422">
    <property type="term" value="F:beta-glucosidase activity"/>
    <property type="evidence" value="ECO:0007669"/>
    <property type="project" value="TreeGrafter"/>
</dbReference>
<dbReference type="EMBL" id="SDMP01000005">
    <property type="protein sequence ID" value="RYR59725.1"/>
    <property type="molecule type" value="Genomic_DNA"/>
</dbReference>
<keyword evidence="2" id="KW-1185">Reference proteome</keyword>
<gene>
    <name evidence="1" type="ORF">Ahy_A05g025662</name>
</gene>
<protein>
    <submittedName>
        <fullName evidence="1">Uncharacterized protein</fullName>
    </submittedName>
</protein>
<dbReference type="PANTHER" id="PTHR12654:SF0">
    <property type="entry name" value="NON-LYSOSOMAL GLUCOSYLCERAMIDASE"/>
    <property type="match status" value="1"/>
</dbReference>
<organism evidence="1 2">
    <name type="scientific">Arachis hypogaea</name>
    <name type="common">Peanut</name>
    <dbReference type="NCBI Taxonomy" id="3818"/>
    <lineage>
        <taxon>Eukaryota</taxon>
        <taxon>Viridiplantae</taxon>
        <taxon>Streptophyta</taxon>
        <taxon>Embryophyta</taxon>
        <taxon>Tracheophyta</taxon>
        <taxon>Spermatophyta</taxon>
        <taxon>Magnoliopsida</taxon>
        <taxon>eudicotyledons</taxon>
        <taxon>Gunneridae</taxon>
        <taxon>Pentapetalae</taxon>
        <taxon>rosids</taxon>
        <taxon>fabids</taxon>
        <taxon>Fabales</taxon>
        <taxon>Fabaceae</taxon>
        <taxon>Papilionoideae</taxon>
        <taxon>50 kb inversion clade</taxon>
        <taxon>dalbergioids sensu lato</taxon>
        <taxon>Dalbergieae</taxon>
        <taxon>Pterocarpus clade</taxon>
        <taxon>Arachis</taxon>
    </lineage>
</organism>
<sequence length="209" mass="23658">MEGNLVEPHGKCTVAFSLAWSSPKVKFSKGITFHRYKFTLFNELYFLVAGGTIWIDSPLPSSNMRNKSQDQIKELENTEVKVTEAKVSRRQGADAGRTTDSTYDFETCMQSREIWTGVTYGCCFYDDPCRNGRGGIRNCRGYISSRLVRRWIRVLVSDTRGMDNGWTLQILVSDTKGMDNGWTLQVSHLHEATFNLGFAICINIAQDNS</sequence>
<dbReference type="PANTHER" id="PTHR12654">
    <property type="entry name" value="BILE ACID BETA-GLUCOSIDASE-RELATED"/>
    <property type="match status" value="1"/>
</dbReference>
<dbReference type="InterPro" id="IPR052566">
    <property type="entry name" value="Non-lysos_glucosylceramidase"/>
</dbReference>
<proteinExistence type="predicted"/>
<accession>A0A445D983</accession>
<reference evidence="1 2" key="1">
    <citation type="submission" date="2019-01" db="EMBL/GenBank/DDBJ databases">
        <title>Sequencing of cultivated peanut Arachis hypogaea provides insights into genome evolution and oil improvement.</title>
        <authorList>
            <person name="Chen X."/>
        </authorList>
    </citation>
    <scope>NUCLEOTIDE SEQUENCE [LARGE SCALE GENOMIC DNA]</scope>
    <source>
        <strain evidence="2">cv. Fuhuasheng</strain>
        <tissue evidence="1">Leaves</tissue>
    </source>
</reference>
<dbReference type="Proteomes" id="UP000289738">
    <property type="component" value="Chromosome A05"/>
</dbReference>
<comment type="caution">
    <text evidence="1">The sequence shown here is derived from an EMBL/GenBank/DDBJ whole genome shotgun (WGS) entry which is preliminary data.</text>
</comment>
<name>A0A445D983_ARAHY</name>
<evidence type="ECO:0000313" key="2">
    <source>
        <dbReference type="Proteomes" id="UP000289738"/>
    </source>
</evidence>
<dbReference type="STRING" id="3818.A0A445D983"/>
<dbReference type="AlphaFoldDB" id="A0A445D983"/>